<dbReference type="PROSITE" id="PS51330">
    <property type="entry name" value="DHFR_2"/>
    <property type="match status" value="1"/>
</dbReference>
<dbReference type="AlphaFoldDB" id="W7YIS4"/>
<dbReference type="PIRSF" id="PIRSF000194">
    <property type="entry name" value="DHFR"/>
    <property type="match status" value="1"/>
</dbReference>
<evidence type="ECO:0000256" key="6">
    <source>
        <dbReference type="ARBA" id="ARBA00023002"/>
    </source>
</evidence>
<comment type="caution">
    <text evidence="11">The sequence shown here is derived from an EMBL/GenBank/DDBJ whole genome shotgun (WGS) entry which is preliminary data.</text>
</comment>
<dbReference type="GO" id="GO:0006730">
    <property type="term" value="P:one-carbon metabolic process"/>
    <property type="evidence" value="ECO:0007669"/>
    <property type="project" value="UniProtKB-KW"/>
</dbReference>
<dbReference type="UniPathway" id="UPA00077">
    <property type="reaction ID" value="UER00158"/>
</dbReference>
<name>W7YIS4_9BACL</name>
<accession>W7YIS4</accession>
<dbReference type="GO" id="GO:0070401">
    <property type="term" value="F:NADP+ binding"/>
    <property type="evidence" value="ECO:0007669"/>
    <property type="project" value="UniProtKB-ARBA"/>
</dbReference>
<reference evidence="11 12" key="1">
    <citation type="journal article" date="2014" name="Genome Announc.">
        <title>Draft Genome Sequence of Paenibacillus pini JCM 16418T, Isolated from the Rhizosphere of Pine Tree.</title>
        <authorList>
            <person name="Yuki M."/>
            <person name="Oshima K."/>
            <person name="Suda W."/>
            <person name="Oshida Y."/>
            <person name="Kitamura K."/>
            <person name="Iida Y."/>
            <person name="Hattori M."/>
            <person name="Ohkuma M."/>
        </authorList>
    </citation>
    <scope>NUCLEOTIDE SEQUENCE [LARGE SCALE GENOMIC DNA]</scope>
    <source>
        <strain evidence="11 12">JCM 16418</strain>
    </source>
</reference>
<organism evidence="11 12">
    <name type="scientific">Paenibacillus pini JCM 16418</name>
    <dbReference type="NCBI Taxonomy" id="1236976"/>
    <lineage>
        <taxon>Bacteria</taxon>
        <taxon>Bacillati</taxon>
        <taxon>Bacillota</taxon>
        <taxon>Bacilli</taxon>
        <taxon>Bacillales</taxon>
        <taxon>Paenibacillaceae</taxon>
        <taxon>Paenibacillus</taxon>
    </lineage>
</organism>
<dbReference type="Proteomes" id="UP000019364">
    <property type="component" value="Unassembled WGS sequence"/>
</dbReference>
<evidence type="ECO:0000259" key="10">
    <source>
        <dbReference type="PROSITE" id="PS51330"/>
    </source>
</evidence>
<dbReference type="FunFam" id="3.40.430.10:FF:000001">
    <property type="entry name" value="Dihydrofolate reductase"/>
    <property type="match status" value="1"/>
</dbReference>
<keyword evidence="5 8" id="KW-0521">NADP</keyword>
<dbReference type="eggNOG" id="COG0262">
    <property type="taxonomic scope" value="Bacteria"/>
</dbReference>
<dbReference type="InterPro" id="IPR012259">
    <property type="entry name" value="DHFR"/>
</dbReference>
<keyword evidence="12" id="KW-1185">Reference proteome</keyword>
<proteinExistence type="inferred from homology"/>
<dbReference type="GO" id="GO:0046655">
    <property type="term" value="P:folic acid metabolic process"/>
    <property type="evidence" value="ECO:0007669"/>
    <property type="project" value="TreeGrafter"/>
</dbReference>
<dbReference type="EC" id="1.5.1.3" evidence="3 8"/>
<dbReference type="PROSITE" id="PS00075">
    <property type="entry name" value="DHFR_1"/>
    <property type="match status" value="1"/>
</dbReference>
<evidence type="ECO:0000256" key="1">
    <source>
        <dbReference type="ARBA" id="ARBA00004903"/>
    </source>
</evidence>
<protein>
    <recommendedName>
        <fullName evidence="3 8">Dihydrofolate reductase</fullName>
        <ecNumber evidence="3 8">1.5.1.3</ecNumber>
    </recommendedName>
</protein>
<evidence type="ECO:0000256" key="3">
    <source>
        <dbReference type="ARBA" id="ARBA00012856"/>
    </source>
</evidence>
<gene>
    <name evidence="11" type="ORF">JCM16418_1531</name>
</gene>
<dbReference type="GO" id="GO:0046452">
    <property type="term" value="P:dihydrofolate metabolic process"/>
    <property type="evidence" value="ECO:0007669"/>
    <property type="project" value="TreeGrafter"/>
</dbReference>
<evidence type="ECO:0000256" key="4">
    <source>
        <dbReference type="ARBA" id="ARBA00022563"/>
    </source>
</evidence>
<dbReference type="OrthoDB" id="9804315at2"/>
<keyword evidence="6 8" id="KW-0560">Oxidoreductase</keyword>
<dbReference type="InterPro" id="IPR001796">
    <property type="entry name" value="DHFR_dom"/>
</dbReference>
<evidence type="ECO:0000313" key="11">
    <source>
        <dbReference type="EMBL" id="GAF07513.1"/>
    </source>
</evidence>
<comment type="function">
    <text evidence="7 8">Key enzyme in folate metabolism. Catalyzes an essential reaction for de novo glycine and purine synthesis, and for DNA precursor synthesis.</text>
</comment>
<dbReference type="RefSeq" id="WP_036647113.1">
    <property type="nucleotide sequence ID" value="NZ_BAVZ01000003.1"/>
</dbReference>
<dbReference type="Gene3D" id="3.40.430.10">
    <property type="entry name" value="Dihydrofolate Reductase, subunit A"/>
    <property type="match status" value="1"/>
</dbReference>
<dbReference type="GO" id="GO:0046654">
    <property type="term" value="P:tetrahydrofolate biosynthetic process"/>
    <property type="evidence" value="ECO:0007669"/>
    <property type="project" value="UniProtKB-UniPathway"/>
</dbReference>
<dbReference type="CDD" id="cd00209">
    <property type="entry name" value="DHFR"/>
    <property type="match status" value="1"/>
</dbReference>
<dbReference type="GO" id="GO:0004146">
    <property type="term" value="F:dihydrofolate reductase activity"/>
    <property type="evidence" value="ECO:0007669"/>
    <property type="project" value="UniProtKB-EC"/>
</dbReference>
<keyword evidence="4 8" id="KW-0554">One-carbon metabolism</keyword>
<dbReference type="PANTHER" id="PTHR48069">
    <property type="entry name" value="DIHYDROFOLATE REDUCTASE"/>
    <property type="match status" value="1"/>
</dbReference>
<dbReference type="InterPro" id="IPR024072">
    <property type="entry name" value="DHFR-like_dom_sf"/>
</dbReference>
<comment type="similarity">
    <text evidence="2 8 9">Belongs to the dihydrofolate reductase family.</text>
</comment>
<dbReference type="Pfam" id="PF00186">
    <property type="entry name" value="DHFR_1"/>
    <property type="match status" value="1"/>
</dbReference>
<dbReference type="EMBL" id="BAVZ01000003">
    <property type="protein sequence ID" value="GAF07513.1"/>
    <property type="molecule type" value="Genomic_DNA"/>
</dbReference>
<evidence type="ECO:0000256" key="8">
    <source>
        <dbReference type="PIRNR" id="PIRNR000194"/>
    </source>
</evidence>
<comment type="pathway">
    <text evidence="1 8">Cofactor biosynthesis; tetrahydrofolate biosynthesis; 5,6,7,8-tetrahydrofolate from 7,8-dihydrofolate: step 1/1.</text>
</comment>
<dbReference type="SUPFAM" id="SSF53597">
    <property type="entry name" value="Dihydrofolate reductase-like"/>
    <property type="match status" value="1"/>
</dbReference>
<feature type="domain" description="DHFR" evidence="10">
    <location>
        <begin position="2"/>
        <end position="160"/>
    </location>
</feature>
<evidence type="ECO:0000313" key="12">
    <source>
        <dbReference type="Proteomes" id="UP000019364"/>
    </source>
</evidence>
<evidence type="ECO:0000256" key="7">
    <source>
        <dbReference type="ARBA" id="ARBA00025067"/>
    </source>
</evidence>
<dbReference type="PRINTS" id="PR00070">
    <property type="entry name" value="DHFR"/>
</dbReference>
<dbReference type="InterPro" id="IPR017925">
    <property type="entry name" value="DHFR_CS"/>
</dbReference>
<evidence type="ECO:0000256" key="5">
    <source>
        <dbReference type="ARBA" id="ARBA00022857"/>
    </source>
</evidence>
<evidence type="ECO:0000256" key="2">
    <source>
        <dbReference type="ARBA" id="ARBA00009539"/>
    </source>
</evidence>
<comment type="catalytic activity">
    <reaction evidence="8">
        <text>(6S)-5,6,7,8-tetrahydrofolate + NADP(+) = 7,8-dihydrofolate + NADPH + H(+)</text>
        <dbReference type="Rhea" id="RHEA:15009"/>
        <dbReference type="ChEBI" id="CHEBI:15378"/>
        <dbReference type="ChEBI" id="CHEBI:57451"/>
        <dbReference type="ChEBI" id="CHEBI:57453"/>
        <dbReference type="ChEBI" id="CHEBI:57783"/>
        <dbReference type="ChEBI" id="CHEBI:58349"/>
        <dbReference type="EC" id="1.5.1.3"/>
    </reaction>
</comment>
<dbReference type="GO" id="GO:0005829">
    <property type="term" value="C:cytosol"/>
    <property type="evidence" value="ECO:0007669"/>
    <property type="project" value="TreeGrafter"/>
</dbReference>
<dbReference type="PANTHER" id="PTHR48069:SF3">
    <property type="entry name" value="DIHYDROFOLATE REDUCTASE"/>
    <property type="match status" value="1"/>
</dbReference>
<dbReference type="STRING" id="1236976.JCM16418_1531"/>
<sequence>MGITLIWAMGENQVIGNNNMLPWRLPRDMAYFKEQTMGKKVVMGRKTWESFGSKPLPGRTNVVLTRDLDYKTTGAQVIHNIEEAIDFAEHEEVMVIGGAEIYFQFLPVADVLKVTFIDELFAGDTFFPKVDFDQWKLAEETEGITDDKNPYSYRFSTFVR</sequence>
<evidence type="ECO:0000256" key="9">
    <source>
        <dbReference type="RuleBase" id="RU004474"/>
    </source>
</evidence>